<dbReference type="RefSeq" id="WP_047237254.1">
    <property type="nucleotide sequence ID" value="NZ_CP142381.1"/>
</dbReference>
<dbReference type="Proteomes" id="UP000711178">
    <property type="component" value="Unassembled WGS sequence"/>
</dbReference>
<name>A0ABS7FD08_9NEIS</name>
<keyword evidence="3" id="KW-1185">Reference proteome</keyword>
<evidence type="ECO:0000313" key="3">
    <source>
        <dbReference type="Proteomes" id="UP000711178"/>
    </source>
</evidence>
<dbReference type="PROSITE" id="PS51257">
    <property type="entry name" value="PROKAR_LIPOPROTEIN"/>
    <property type="match status" value="1"/>
</dbReference>
<dbReference type="EMBL" id="JAHDTB010000007">
    <property type="protein sequence ID" value="MBW8287887.1"/>
    <property type="molecule type" value="Genomic_DNA"/>
</dbReference>
<evidence type="ECO:0000256" key="1">
    <source>
        <dbReference type="SAM" id="SignalP"/>
    </source>
</evidence>
<dbReference type="GeneID" id="89685912"/>
<dbReference type="InterPro" id="IPR021675">
    <property type="entry name" value="DUF3261"/>
</dbReference>
<comment type="caution">
    <text evidence="2">The sequence shown here is derived from an EMBL/GenBank/DDBJ whole genome shotgun (WGS) entry which is preliminary data.</text>
</comment>
<proteinExistence type="predicted"/>
<keyword evidence="1" id="KW-0732">Signal</keyword>
<gene>
    <name evidence="2" type="ORF">KIF53_09645</name>
</gene>
<feature type="chain" id="PRO_5045993776" evidence="1">
    <location>
        <begin position="26"/>
        <end position="189"/>
    </location>
</feature>
<organism evidence="2 3">
    <name type="scientific">Chromobacterium subtsugae</name>
    <dbReference type="NCBI Taxonomy" id="251747"/>
    <lineage>
        <taxon>Bacteria</taxon>
        <taxon>Pseudomonadati</taxon>
        <taxon>Pseudomonadota</taxon>
        <taxon>Betaproteobacteria</taxon>
        <taxon>Neisseriales</taxon>
        <taxon>Chromobacteriaceae</taxon>
        <taxon>Chromobacterium</taxon>
    </lineage>
</organism>
<protein>
    <submittedName>
        <fullName evidence="2">DUF3261 domain-containing protein</fullName>
    </submittedName>
</protein>
<evidence type="ECO:0000313" key="2">
    <source>
        <dbReference type="EMBL" id="MBW8287887.1"/>
    </source>
</evidence>
<sequence>MIRLRRLLPLCLCLVLLAGCQSAPAPQPRLPAIALSPASLGLSLSLAQRLSAAPLDPRDGTPSPALDVQLEIDGDRLQLAGLALGQRILRLSWDGKTLQSQRSPLLPASVDEARIVRDIQLAYWPLPALRAALPEGWTLEQRGATRVLSQQGEEAVRIDSQADPAWTGHSELINRREGYRLSIDSAPLQ</sequence>
<dbReference type="Pfam" id="PF11659">
    <property type="entry name" value="DUF3261"/>
    <property type="match status" value="1"/>
</dbReference>
<reference evidence="2 3" key="1">
    <citation type="submission" date="2021-05" db="EMBL/GenBank/DDBJ databases">
        <title>Draft Whole Genome Sequencing Of Biosensor Chromobacterium violaceum Strain CV026 Reveals A Regulatory RNA In Chromobacterium violaceum Phenotype Regulatory Network.</title>
        <authorList>
            <person name="Hong K.W."/>
            <person name="Chan K.G."/>
            <person name="Chang C.-Y."/>
        </authorList>
    </citation>
    <scope>NUCLEOTIDE SEQUENCE [LARGE SCALE GENOMIC DNA]</scope>
    <source>
        <strain evidence="2 3">ATCC 31532</strain>
    </source>
</reference>
<feature type="signal peptide" evidence="1">
    <location>
        <begin position="1"/>
        <end position="25"/>
    </location>
</feature>
<accession>A0ABS7FD08</accession>